<comment type="caution">
    <text evidence="1">The sequence shown here is derived from an EMBL/GenBank/DDBJ whole genome shotgun (WGS) entry which is preliminary data.</text>
</comment>
<feature type="non-terminal residue" evidence="1">
    <location>
        <position position="78"/>
    </location>
</feature>
<gene>
    <name evidence="1" type="ORF">LCGC14_1259180</name>
</gene>
<accession>A0A0F9L3S2</accession>
<sequence>MQKEMDHIMKMIEDGKGRVSAADVVRSIEIDPELRRTNYAVAKQSLRAAGKLYAHNARAEDGKRIHELVAGRNPSKTG</sequence>
<dbReference type="EMBL" id="LAZR01006962">
    <property type="protein sequence ID" value="KKM88403.1"/>
    <property type="molecule type" value="Genomic_DNA"/>
</dbReference>
<name>A0A0F9L3S2_9ZZZZ</name>
<reference evidence="1" key="1">
    <citation type="journal article" date="2015" name="Nature">
        <title>Complex archaea that bridge the gap between prokaryotes and eukaryotes.</title>
        <authorList>
            <person name="Spang A."/>
            <person name="Saw J.H."/>
            <person name="Jorgensen S.L."/>
            <person name="Zaremba-Niedzwiedzka K."/>
            <person name="Martijn J."/>
            <person name="Lind A.E."/>
            <person name="van Eijk R."/>
            <person name="Schleper C."/>
            <person name="Guy L."/>
            <person name="Ettema T.J."/>
        </authorList>
    </citation>
    <scope>NUCLEOTIDE SEQUENCE</scope>
</reference>
<evidence type="ECO:0000313" key="1">
    <source>
        <dbReference type="EMBL" id="KKM88403.1"/>
    </source>
</evidence>
<proteinExistence type="predicted"/>
<dbReference type="AlphaFoldDB" id="A0A0F9L3S2"/>
<protein>
    <submittedName>
        <fullName evidence="1">Uncharacterized protein</fullName>
    </submittedName>
</protein>
<organism evidence="1">
    <name type="scientific">marine sediment metagenome</name>
    <dbReference type="NCBI Taxonomy" id="412755"/>
    <lineage>
        <taxon>unclassified sequences</taxon>
        <taxon>metagenomes</taxon>
        <taxon>ecological metagenomes</taxon>
    </lineage>
</organism>